<keyword evidence="2" id="KW-0143">Chaperone</keyword>
<dbReference type="SFLD" id="SFLDF00562">
    <property type="entry name" value="HemN-like__clustered_with_heat"/>
    <property type="match status" value="1"/>
</dbReference>
<dbReference type="SMART" id="SM00729">
    <property type="entry name" value="Elp3"/>
    <property type="match status" value="1"/>
</dbReference>
<dbReference type="InterPro" id="IPR004559">
    <property type="entry name" value="HemW-like"/>
</dbReference>
<dbReference type="NCBIfam" id="TIGR00539">
    <property type="entry name" value="hemN_rel"/>
    <property type="match status" value="1"/>
</dbReference>
<keyword evidence="2" id="KW-0004">4Fe-4S</keyword>
<sequence length="382" mass="43895">MPGLYLHIPYCKQACHYCNFHFSTTLHNRDSMIDAIVEEMKLRRADLPDQPLRSIYLGGGTPSLLSGAELERIFRQIHELFQVDDEAEVTLEANPDDLNQDKIKQLWASPINRLSIGIQSFSETDLRFMNRAHNAIEARACIEYAQDAGFENLSIDLIYGAPTTSDEQWARNIEIALDYDIPHLSCYALTVEPRTALAHFIQKGKVKDVDEEQTARQFEYLIAALRSEGYEHYEISNFAKPGWRAKHNSSYWLGKPYLGIGPAAHSFDGERTRRWNVANNARYMSGMELWSNDPEQIPPDLIEFEVLTDDQRYNEYVMTSLRTSWGLDLDYLQNIGEQYPDHFLQNAQAYLDAGHLSRKGNTFRLTEDGKLLADRIAMEVFV</sequence>
<protein>
    <recommendedName>
        <fullName evidence="2">Heme chaperone HemW</fullName>
    </recommendedName>
</protein>
<accession>A0A2D0MZW7</accession>
<keyword evidence="2" id="KW-0411">Iron-sulfur</keyword>
<dbReference type="GO" id="GO:0046872">
    <property type="term" value="F:metal ion binding"/>
    <property type="evidence" value="ECO:0007669"/>
    <property type="project" value="UniProtKB-UniRule"/>
</dbReference>
<keyword evidence="2" id="KW-0963">Cytoplasm</keyword>
<comment type="function">
    <text evidence="2">Probably acts as a heme chaperone, transferring heme to an unknown acceptor. Binds one molecule of heme per monomer, possibly covalently. Binds 1 [4Fe-4S] cluster. The cluster is coordinated with 3 cysteines and an exchangeable S-adenosyl-L-methionine.</text>
</comment>
<evidence type="ECO:0000313" key="4">
    <source>
        <dbReference type="EMBL" id="PHN01720.1"/>
    </source>
</evidence>
<dbReference type="PROSITE" id="PS51918">
    <property type="entry name" value="RADICAL_SAM"/>
    <property type="match status" value="1"/>
</dbReference>
<comment type="caution">
    <text evidence="4">The sequence shown here is derived from an EMBL/GenBank/DDBJ whole genome shotgun (WGS) entry which is preliminary data.</text>
</comment>
<dbReference type="EMBL" id="PDUD01000050">
    <property type="protein sequence ID" value="PHN01720.1"/>
    <property type="molecule type" value="Genomic_DNA"/>
</dbReference>
<proteinExistence type="inferred from homology"/>
<dbReference type="SUPFAM" id="SSF102114">
    <property type="entry name" value="Radical SAM enzymes"/>
    <property type="match status" value="1"/>
</dbReference>
<keyword evidence="2" id="KW-0349">Heme</keyword>
<comment type="similarity">
    <text evidence="1">Belongs to the anaerobic coproporphyrinogen-III oxidase family. HemW subfamily.</text>
</comment>
<dbReference type="Pfam" id="PF06969">
    <property type="entry name" value="HemN_C"/>
    <property type="match status" value="1"/>
</dbReference>
<dbReference type="InterPro" id="IPR010723">
    <property type="entry name" value="HemN_C"/>
</dbReference>
<dbReference type="GO" id="GO:0006779">
    <property type="term" value="P:porphyrin-containing compound biosynthetic process"/>
    <property type="evidence" value="ECO:0007669"/>
    <property type="project" value="InterPro"/>
</dbReference>
<evidence type="ECO:0000313" key="5">
    <source>
        <dbReference type="Proteomes" id="UP000223913"/>
    </source>
</evidence>
<dbReference type="PANTHER" id="PTHR13932">
    <property type="entry name" value="COPROPORPHYRINIGEN III OXIDASE"/>
    <property type="match status" value="1"/>
</dbReference>
<dbReference type="InterPro" id="IPR034505">
    <property type="entry name" value="Coproporphyrinogen-III_oxidase"/>
</dbReference>
<dbReference type="SFLD" id="SFLDG01065">
    <property type="entry name" value="anaerobic_coproporphyrinogen-I"/>
    <property type="match status" value="1"/>
</dbReference>
<dbReference type="GO" id="GO:0051539">
    <property type="term" value="F:4 iron, 4 sulfur cluster binding"/>
    <property type="evidence" value="ECO:0007669"/>
    <property type="project" value="UniProtKB-UniRule"/>
</dbReference>
<dbReference type="Gene3D" id="3.80.30.20">
    <property type="entry name" value="tm_1862 like domain"/>
    <property type="match status" value="1"/>
</dbReference>
<reference evidence="4 5" key="1">
    <citation type="submission" date="2017-10" db="EMBL/GenBank/DDBJ databases">
        <title>The draft genome sequence of Lewinella nigricans NBRC 102662.</title>
        <authorList>
            <person name="Wang K."/>
        </authorList>
    </citation>
    <scope>NUCLEOTIDE SEQUENCE [LARGE SCALE GENOMIC DNA]</scope>
    <source>
        <strain evidence="4 5">NBRC 102662</strain>
    </source>
</reference>
<dbReference type="SFLD" id="SFLDF00288">
    <property type="entry name" value="HemN-like__clustered_with_nucl"/>
    <property type="match status" value="1"/>
</dbReference>
<dbReference type="OrthoDB" id="9808022at2"/>
<feature type="domain" description="Radical SAM core" evidence="3">
    <location>
        <begin position="1"/>
        <end position="231"/>
    </location>
</feature>
<comment type="subcellular location">
    <subcellularLocation>
        <location evidence="2">Cytoplasm</location>
    </subcellularLocation>
</comment>
<dbReference type="RefSeq" id="WP_099154906.1">
    <property type="nucleotide sequence ID" value="NZ_PDUD01000050.1"/>
</dbReference>
<evidence type="ECO:0000259" key="3">
    <source>
        <dbReference type="PROSITE" id="PS51918"/>
    </source>
</evidence>
<gene>
    <name evidence="4" type="ORF">CRP01_35835</name>
</gene>
<dbReference type="PANTHER" id="PTHR13932:SF5">
    <property type="entry name" value="RADICAL S-ADENOSYL METHIONINE DOMAIN-CONTAINING PROTEIN 1, MITOCHONDRIAL"/>
    <property type="match status" value="1"/>
</dbReference>
<dbReference type="InterPro" id="IPR023404">
    <property type="entry name" value="rSAM_horseshoe"/>
</dbReference>
<dbReference type="GO" id="GO:0005737">
    <property type="term" value="C:cytoplasm"/>
    <property type="evidence" value="ECO:0007669"/>
    <property type="project" value="UniProtKB-SubCell"/>
</dbReference>
<evidence type="ECO:0000256" key="1">
    <source>
        <dbReference type="ARBA" id="ARBA00006100"/>
    </source>
</evidence>
<dbReference type="CDD" id="cd01335">
    <property type="entry name" value="Radical_SAM"/>
    <property type="match status" value="1"/>
</dbReference>
<dbReference type="AlphaFoldDB" id="A0A2D0MZW7"/>
<dbReference type="SFLD" id="SFLDG01082">
    <property type="entry name" value="B12-binding_domain_containing"/>
    <property type="match status" value="1"/>
</dbReference>
<evidence type="ECO:0000256" key="2">
    <source>
        <dbReference type="RuleBase" id="RU364116"/>
    </source>
</evidence>
<dbReference type="GO" id="GO:0004109">
    <property type="term" value="F:coproporphyrinogen oxidase activity"/>
    <property type="evidence" value="ECO:0007669"/>
    <property type="project" value="InterPro"/>
</dbReference>
<keyword evidence="2" id="KW-0408">Iron</keyword>
<organism evidence="4 5">
    <name type="scientific">Flavilitoribacter nigricans (strain ATCC 23147 / DSM 23189 / NBRC 102662 / NCIMB 1420 / SS-2)</name>
    <name type="common">Lewinella nigricans</name>
    <dbReference type="NCBI Taxonomy" id="1122177"/>
    <lineage>
        <taxon>Bacteria</taxon>
        <taxon>Pseudomonadati</taxon>
        <taxon>Bacteroidota</taxon>
        <taxon>Saprospiria</taxon>
        <taxon>Saprospirales</taxon>
        <taxon>Lewinellaceae</taxon>
        <taxon>Flavilitoribacter</taxon>
    </lineage>
</organism>
<dbReference type="Proteomes" id="UP000223913">
    <property type="component" value="Unassembled WGS sequence"/>
</dbReference>
<dbReference type="InterPro" id="IPR006638">
    <property type="entry name" value="Elp3/MiaA/NifB-like_rSAM"/>
</dbReference>
<keyword evidence="2" id="KW-0949">S-adenosyl-L-methionine</keyword>
<dbReference type="InterPro" id="IPR007197">
    <property type="entry name" value="rSAM"/>
</dbReference>
<keyword evidence="5" id="KW-1185">Reference proteome</keyword>
<keyword evidence="2" id="KW-0479">Metal-binding</keyword>
<dbReference type="Pfam" id="PF04055">
    <property type="entry name" value="Radical_SAM"/>
    <property type="match status" value="1"/>
</dbReference>
<dbReference type="SFLD" id="SFLDS00029">
    <property type="entry name" value="Radical_SAM"/>
    <property type="match status" value="1"/>
</dbReference>
<name>A0A2D0MZW7_FLAN2</name>
<dbReference type="InterPro" id="IPR058240">
    <property type="entry name" value="rSAM_sf"/>
</dbReference>